<name>A0AA39RL75_ACESA</name>
<accession>A0AA39RL75</accession>
<protein>
    <recommendedName>
        <fullName evidence="1">Reverse transcriptase zinc-binding domain-containing protein</fullName>
    </recommendedName>
</protein>
<sequence length="236" mass="26536">MIRCSPQVPWWRDVLCRFIPPSRSALTWHLLLNRLPIEDRLCRAGFHLASRCSVCGASSESSDHLFLRCPLAAALWEAVFSTFQRHISADSWSSFFSQAMSVSFSDQVRVLWITAIHVVVWSVWFACNQWIFENKVVDFISALSLVWRAMSDANRLEIGCMRNCVDDLLILRWFDLRGRPARASVIKSVIWSPPAPGWIKINTDGAALSSPGAGGCRGVFLNCRAFVKGCFDVPLG</sequence>
<reference evidence="2" key="1">
    <citation type="journal article" date="2022" name="Plant J.">
        <title>Strategies of tolerance reflected in two North American maple genomes.</title>
        <authorList>
            <person name="McEvoy S.L."/>
            <person name="Sezen U.U."/>
            <person name="Trouern-Trend A."/>
            <person name="McMahon S.M."/>
            <person name="Schaberg P.G."/>
            <person name="Yang J."/>
            <person name="Wegrzyn J.L."/>
            <person name="Swenson N.G."/>
        </authorList>
    </citation>
    <scope>NUCLEOTIDE SEQUENCE</scope>
    <source>
        <strain evidence="2">NS2018</strain>
    </source>
</reference>
<gene>
    <name evidence="2" type="ORF">LWI29_031982</name>
</gene>
<dbReference type="Proteomes" id="UP001168877">
    <property type="component" value="Unassembled WGS sequence"/>
</dbReference>
<reference evidence="2" key="2">
    <citation type="submission" date="2023-06" db="EMBL/GenBank/DDBJ databases">
        <authorList>
            <person name="Swenson N.G."/>
            <person name="Wegrzyn J.L."/>
            <person name="Mcevoy S.L."/>
        </authorList>
    </citation>
    <scope>NUCLEOTIDE SEQUENCE</scope>
    <source>
        <strain evidence="2">NS2018</strain>
        <tissue evidence="2">Leaf</tissue>
    </source>
</reference>
<comment type="caution">
    <text evidence="2">The sequence shown here is derived from an EMBL/GenBank/DDBJ whole genome shotgun (WGS) entry which is preliminary data.</text>
</comment>
<evidence type="ECO:0000313" key="2">
    <source>
        <dbReference type="EMBL" id="KAK0574979.1"/>
    </source>
</evidence>
<evidence type="ECO:0000259" key="1">
    <source>
        <dbReference type="Pfam" id="PF13966"/>
    </source>
</evidence>
<dbReference type="EMBL" id="JAUESC010000387">
    <property type="protein sequence ID" value="KAK0574979.1"/>
    <property type="molecule type" value="Genomic_DNA"/>
</dbReference>
<feature type="domain" description="Reverse transcriptase zinc-binding" evidence="1">
    <location>
        <begin position="6"/>
        <end position="76"/>
    </location>
</feature>
<organism evidence="2 3">
    <name type="scientific">Acer saccharum</name>
    <name type="common">Sugar maple</name>
    <dbReference type="NCBI Taxonomy" id="4024"/>
    <lineage>
        <taxon>Eukaryota</taxon>
        <taxon>Viridiplantae</taxon>
        <taxon>Streptophyta</taxon>
        <taxon>Embryophyta</taxon>
        <taxon>Tracheophyta</taxon>
        <taxon>Spermatophyta</taxon>
        <taxon>Magnoliopsida</taxon>
        <taxon>eudicotyledons</taxon>
        <taxon>Gunneridae</taxon>
        <taxon>Pentapetalae</taxon>
        <taxon>rosids</taxon>
        <taxon>malvids</taxon>
        <taxon>Sapindales</taxon>
        <taxon>Sapindaceae</taxon>
        <taxon>Hippocastanoideae</taxon>
        <taxon>Acereae</taxon>
        <taxon>Acer</taxon>
    </lineage>
</organism>
<dbReference type="Pfam" id="PF13966">
    <property type="entry name" value="zf-RVT"/>
    <property type="match status" value="1"/>
</dbReference>
<keyword evidence="3" id="KW-1185">Reference proteome</keyword>
<proteinExistence type="predicted"/>
<dbReference type="InterPro" id="IPR026960">
    <property type="entry name" value="RVT-Znf"/>
</dbReference>
<evidence type="ECO:0000313" key="3">
    <source>
        <dbReference type="Proteomes" id="UP001168877"/>
    </source>
</evidence>
<dbReference type="AlphaFoldDB" id="A0AA39RL75"/>